<evidence type="ECO:0000259" key="3">
    <source>
        <dbReference type="PROSITE" id="PS00388"/>
    </source>
</evidence>
<dbReference type="InterPro" id="IPR000426">
    <property type="entry name" value="Proteasome_asu_N"/>
</dbReference>
<comment type="similarity">
    <text evidence="2">Belongs to the peptidase T1A family.</text>
</comment>
<gene>
    <name evidence="4" type="ORF">EMWEY_00054490</name>
</gene>
<evidence type="ECO:0000313" key="4">
    <source>
        <dbReference type="EMBL" id="CDJ58938.1"/>
    </source>
</evidence>
<dbReference type="Gene3D" id="3.60.20.10">
    <property type="entry name" value="Glutamine Phosphoribosylpyrophosphate, subunit 1, domain 1"/>
    <property type="match status" value="1"/>
</dbReference>
<dbReference type="InterPro" id="IPR029055">
    <property type="entry name" value="Ntn_hydrolases_N"/>
</dbReference>
<dbReference type="EMBL" id="HG719963">
    <property type="protein sequence ID" value="CDJ58938.1"/>
    <property type="molecule type" value="Genomic_DNA"/>
</dbReference>
<feature type="domain" description="Proteasome alpha-type subunits" evidence="3">
    <location>
        <begin position="3"/>
        <end position="25"/>
    </location>
</feature>
<keyword evidence="5" id="KW-1185">Reference proteome</keyword>
<dbReference type="OMA" id="LPILMCY"/>
<dbReference type="AlphaFoldDB" id="U6M792"/>
<dbReference type="Pfam" id="PF10584">
    <property type="entry name" value="Proteasome_A_N"/>
    <property type="match status" value="1"/>
</dbReference>
<dbReference type="SMART" id="SM00948">
    <property type="entry name" value="Proteasome_A_N"/>
    <property type="match status" value="1"/>
</dbReference>
<dbReference type="PROSITE" id="PS00388">
    <property type="entry name" value="PROTEASOME_ALPHA_1"/>
    <property type="match status" value="1"/>
</dbReference>
<evidence type="ECO:0000256" key="2">
    <source>
        <dbReference type="RuleBase" id="RU000551"/>
    </source>
</evidence>
<dbReference type="SUPFAM" id="SSF56235">
    <property type="entry name" value="N-terminal nucleophile aminohydrolases (Ntn hydrolases)"/>
    <property type="match status" value="1"/>
</dbReference>
<reference evidence="4" key="2">
    <citation type="submission" date="2013-10" db="EMBL/GenBank/DDBJ databases">
        <authorList>
            <person name="Aslett M."/>
        </authorList>
    </citation>
    <scope>NUCLEOTIDE SEQUENCE [LARGE SCALE GENOMIC DNA]</scope>
    <source>
        <strain evidence="4">Weybridge</strain>
    </source>
</reference>
<keyword evidence="2" id="KW-0963">Cytoplasm</keyword>
<accession>U6M792</accession>
<dbReference type="GO" id="GO:0019773">
    <property type="term" value="C:proteasome core complex, alpha-subunit complex"/>
    <property type="evidence" value="ECO:0007669"/>
    <property type="project" value="InterPro"/>
</dbReference>
<comment type="subcellular location">
    <subcellularLocation>
        <location evidence="2">Cytoplasm</location>
    </subcellularLocation>
    <subcellularLocation>
        <location evidence="2">Nucleus</location>
    </subcellularLocation>
</comment>
<dbReference type="PANTHER" id="PTHR11599">
    <property type="entry name" value="PROTEASOME SUBUNIT ALPHA/BETA"/>
    <property type="match status" value="1"/>
</dbReference>
<evidence type="ECO:0000313" key="5">
    <source>
        <dbReference type="Proteomes" id="UP000030763"/>
    </source>
</evidence>
<dbReference type="RefSeq" id="XP_013335586.1">
    <property type="nucleotide sequence ID" value="XM_013480132.1"/>
</dbReference>
<name>U6M792_EIMMA</name>
<dbReference type="GO" id="GO:0005737">
    <property type="term" value="C:cytoplasm"/>
    <property type="evidence" value="ECO:0007669"/>
    <property type="project" value="UniProtKB-SubCell"/>
</dbReference>
<dbReference type="GO" id="GO:0006511">
    <property type="term" value="P:ubiquitin-dependent protein catabolic process"/>
    <property type="evidence" value="ECO:0007669"/>
    <property type="project" value="InterPro"/>
</dbReference>
<dbReference type="OrthoDB" id="431557at2759"/>
<dbReference type="InterPro" id="IPR050115">
    <property type="entry name" value="Proteasome_alpha"/>
</dbReference>
<proteinExistence type="inferred from homology"/>
<organism evidence="4 5">
    <name type="scientific">Eimeria maxima</name>
    <name type="common">Coccidian parasite</name>
    <dbReference type="NCBI Taxonomy" id="5804"/>
    <lineage>
        <taxon>Eukaryota</taxon>
        <taxon>Sar</taxon>
        <taxon>Alveolata</taxon>
        <taxon>Apicomplexa</taxon>
        <taxon>Conoidasida</taxon>
        <taxon>Coccidia</taxon>
        <taxon>Eucoccidiorida</taxon>
        <taxon>Eimeriorina</taxon>
        <taxon>Eimeriidae</taxon>
        <taxon>Eimeria</taxon>
    </lineage>
</organism>
<reference evidence="4" key="1">
    <citation type="submission" date="2013-10" db="EMBL/GenBank/DDBJ databases">
        <title>Genomic analysis of the causative agents of coccidiosis in chickens.</title>
        <authorList>
            <person name="Reid A.J."/>
            <person name="Blake D."/>
            <person name="Billington K."/>
            <person name="Browne H."/>
            <person name="Dunn M."/>
            <person name="Hung S."/>
            <person name="Kawahara F."/>
            <person name="Miranda-Saavedra D."/>
            <person name="Mourier T."/>
            <person name="Nagra H."/>
            <person name="Otto T.D."/>
            <person name="Rawlings N."/>
            <person name="Sanchez A."/>
            <person name="Sanders M."/>
            <person name="Subramaniam C."/>
            <person name="Tay Y."/>
            <person name="Dear P."/>
            <person name="Doerig C."/>
            <person name="Gruber A."/>
            <person name="Parkinson J."/>
            <person name="Shirley M."/>
            <person name="Wan K.L."/>
            <person name="Berriman M."/>
            <person name="Tomley F."/>
            <person name="Pain A."/>
        </authorList>
    </citation>
    <scope>NUCLEOTIDE SEQUENCE [LARGE SCALE GENOMIC DNA]</scope>
    <source>
        <strain evidence="4">Weybridge</strain>
    </source>
</reference>
<protein>
    <recommendedName>
        <fullName evidence="2">Proteasome subunit alpha type</fullName>
    </recommendedName>
</protein>
<dbReference type="Proteomes" id="UP000030763">
    <property type="component" value="Unassembled WGS sequence"/>
</dbReference>
<dbReference type="InterPro" id="IPR001353">
    <property type="entry name" value="Proteasome_sua/b"/>
</dbReference>
<sequence length="127" mass="13849">MSYDRAITVFSPDGHLLQVEYAIEAVRRGGCVVGVKGRDVVVLAVERKAAAKLQEPRTSRKLVLLDDGLCCAFAGLHADARVLLSKAQLEGQSYRLNNDTAPTADYMARRLCGTTVPSMVLRATPFR</sequence>
<keyword evidence="1 2" id="KW-0647">Proteasome</keyword>
<dbReference type="VEuPathDB" id="ToxoDB:EMWEY_00054490"/>
<evidence type="ECO:0000256" key="1">
    <source>
        <dbReference type="ARBA" id="ARBA00022942"/>
    </source>
</evidence>
<comment type="subunit">
    <text evidence="2">The 26S proteasome consists of a 20S proteasome core and two 19S regulatory subunits.</text>
</comment>
<dbReference type="GO" id="GO:0005634">
    <property type="term" value="C:nucleus"/>
    <property type="evidence" value="ECO:0007669"/>
    <property type="project" value="UniProtKB-SubCell"/>
</dbReference>
<dbReference type="Pfam" id="PF00227">
    <property type="entry name" value="Proteasome"/>
    <property type="match status" value="1"/>
</dbReference>
<keyword evidence="2" id="KW-0539">Nucleus</keyword>
<dbReference type="GeneID" id="25339435"/>